<feature type="non-terminal residue" evidence="1">
    <location>
        <position position="169"/>
    </location>
</feature>
<accession>A0ABN9PU20</accession>
<sequence length="169" mass="18886">GEALAVPDDMGMCPPMLTDRFCRFSGDRYPTSNGICSWVREQMVKVRAAGEEPPDFVRHVDDRCVLAPPIGIGRRLRRGAPPALSCVRAAPLRQHRLPGAARLLLEERAGLRRVGTRYHGLFLARKKLAGSGFFARANWRFSPPPQVDHLTAEGWAEFARDRTFCVCET</sequence>
<name>A0ABN9PU20_9DINO</name>
<evidence type="ECO:0000313" key="2">
    <source>
        <dbReference type="Proteomes" id="UP001189429"/>
    </source>
</evidence>
<feature type="non-terminal residue" evidence="1">
    <location>
        <position position="1"/>
    </location>
</feature>
<reference evidence="1" key="1">
    <citation type="submission" date="2023-10" db="EMBL/GenBank/DDBJ databases">
        <authorList>
            <person name="Chen Y."/>
            <person name="Shah S."/>
            <person name="Dougan E. K."/>
            <person name="Thang M."/>
            <person name="Chan C."/>
        </authorList>
    </citation>
    <scope>NUCLEOTIDE SEQUENCE [LARGE SCALE GENOMIC DNA]</scope>
</reference>
<evidence type="ECO:0000313" key="1">
    <source>
        <dbReference type="EMBL" id="CAK0796699.1"/>
    </source>
</evidence>
<dbReference type="EMBL" id="CAUYUJ010001599">
    <property type="protein sequence ID" value="CAK0796699.1"/>
    <property type="molecule type" value="Genomic_DNA"/>
</dbReference>
<keyword evidence="2" id="KW-1185">Reference proteome</keyword>
<dbReference type="Proteomes" id="UP001189429">
    <property type="component" value="Unassembled WGS sequence"/>
</dbReference>
<comment type="caution">
    <text evidence="1">The sequence shown here is derived from an EMBL/GenBank/DDBJ whole genome shotgun (WGS) entry which is preliminary data.</text>
</comment>
<proteinExistence type="predicted"/>
<protein>
    <submittedName>
        <fullName evidence="1">Uncharacterized protein</fullName>
    </submittedName>
</protein>
<gene>
    <name evidence="1" type="ORF">PCOR1329_LOCUS6006</name>
</gene>
<organism evidence="1 2">
    <name type="scientific">Prorocentrum cordatum</name>
    <dbReference type="NCBI Taxonomy" id="2364126"/>
    <lineage>
        <taxon>Eukaryota</taxon>
        <taxon>Sar</taxon>
        <taxon>Alveolata</taxon>
        <taxon>Dinophyceae</taxon>
        <taxon>Prorocentrales</taxon>
        <taxon>Prorocentraceae</taxon>
        <taxon>Prorocentrum</taxon>
    </lineage>
</organism>